<accession>A0A9W6VGR1</accession>
<dbReference type="EMBL" id="BSTI01000010">
    <property type="protein sequence ID" value="GLY68015.1"/>
    <property type="molecule type" value="Genomic_DNA"/>
</dbReference>
<feature type="transmembrane region" description="Helical" evidence="1">
    <location>
        <begin position="90"/>
        <end position="113"/>
    </location>
</feature>
<keyword evidence="1" id="KW-0812">Transmembrane</keyword>
<organism evidence="2 3">
    <name type="scientific">Amycolatopsis taiwanensis</name>
    <dbReference type="NCBI Taxonomy" id="342230"/>
    <lineage>
        <taxon>Bacteria</taxon>
        <taxon>Bacillati</taxon>
        <taxon>Actinomycetota</taxon>
        <taxon>Actinomycetes</taxon>
        <taxon>Pseudonocardiales</taxon>
        <taxon>Pseudonocardiaceae</taxon>
        <taxon>Amycolatopsis</taxon>
    </lineage>
</organism>
<evidence type="ECO:0000313" key="2">
    <source>
        <dbReference type="EMBL" id="GLY68015.1"/>
    </source>
</evidence>
<feature type="transmembrane region" description="Helical" evidence="1">
    <location>
        <begin position="61"/>
        <end position="78"/>
    </location>
</feature>
<keyword evidence="1" id="KW-0472">Membrane</keyword>
<comment type="caution">
    <text evidence="2">The sequence shown here is derived from an EMBL/GenBank/DDBJ whole genome shotgun (WGS) entry which is preliminary data.</text>
</comment>
<dbReference type="RefSeq" id="WP_027944963.1">
    <property type="nucleotide sequence ID" value="NZ_BSTI01000010.1"/>
</dbReference>
<evidence type="ECO:0000256" key="1">
    <source>
        <dbReference type="SAM" id="Phobius"/>
    </source>
</evidence>
<keyword evidence="3" id="KW-1185">Reference proteome</keyword>
<reference evidence="2" key="1">
    <citation type="submission" date="2023-03" db="EMBL/GenBank/DDBJ databases">
        <title>Amycolatopsis taiwanensis NBRC 103393.</title>
        <authorList>
            <person name="Ichikawa N."/>
            <person name="Sato H."/>
            <person name="Tonouchi N."/>
        </authorList>
    </citation>
    <scope>NUCLEOTIDE SEQUENCE</scope>
    <source>
        <strain evidence="2">NBRC 103393</strain>
    </source>
</reference>
<keyword evidence="1" id="KW-1133">Transmembrane helix</keyword>
<dbReference type="AlphaFoldDB" id="A0A9W6VGR1"/>
<evidence type="ECO:0000313" key="3">
    <source>
        <dbReference type="Proteomes" id="UP001165136"/>
    </source>
</evidence>
<feature type="transmembrane region" description="Helical" evidence="1">
    <location>
        <begin position="36"/>
        <end position="54"/>
    </location>
</feature>
<dbReference type="Proteomes" id="UP001165136">
    <property type="component" value="Unassembled WGS sequence"/>
</dbReference>
<sequence>MSNDSVISRRAPVWGGLLAGAIGIYLQKAGGVNYDAVPPGAIIFVVGALLVLALPWAWVPLLGVLVSVFMIIGFVSRSESLARLGHPGDFLAFLGTWIQVIGVVATLIFGITLTISGMRTAKAGTQS</sequence>
<name>A0A9W6VGR1_9PSEU</name>
<feature type="transmembrane region" description="Helical" evidence="1">
    <location>
        <begin position="12"/>
        <end position="30"/>
    </location>
</feature>
<protein>
    <submittedName>
        <fullName evidence="2">Uncharacterized protein</fullName>
    </submittedName>
</protein>
<proteinExistence type="predicted"/>
<gene>
    <name evidence="2" type="ORF">Atai01_46340</name>
</gene>